<keyword evidence="5" id="KW-1185">Reference proteome</keyword>
<evidence type="ECO:0000313" key="5">
    <source>
        <dbReference type="Proteomes" id="UP000321513"/>
    </source>
</evidence>
<dbReference type="GO" id="GO:0016787">
    <property type="term" value="F:hydrolase activity"/>
    <property type="evidence" value="ECO:0007669"/>
    <property type="project" value="UniProtKB-KW"/>
</dbReference>
<dbReference type="Pfam" id="PF00293">
    <property type="entry name" value="NUDIX"/>
    <property type="match status" value="1"/>
</dbReference>
<comment type="caution">
    <text evidence="4">The sequence shown here is derived from an EMBL/GenBank/DDBJ whole genome shotgun (WGS) entry which is preliminary data.</text>
</comment>
<sequence length="207" mass="23765">MGSTQILHDLQRLKSLADIGLLYSKDEYDKERYLELQQIGWSLLSQFSNTSFEEVKAILPPAKDYPTAKVDIRGLMISENKKVLLVKESMDGKWSLPGGWGDIGYSPKETIVKEFKEETGLDVIPERLLAVFDKKMHAHPPQAFYVYKMVFLCKPKTIDISKGFDVLDVQYFPMDSLPELSQDRILESQIKLLATKVFENDHEVYVD</sequence>
<dbReference type="Pfam" id="PF12535">
    <property type="entry name" value="Nudix_N"/>
    <property type="match status" value="1"/>
</dbReference>
<gene>
    <name evidence="4" type="ORF">SAE01_37650</name>
</gene>
<dbReference type="InterPro" id="IPR000086">
    <property type="entry name" value="NUDIX_hydrolase_dom"/>
</dbReference>
<dbReference type="AlphaFoldDB" id="A0A512BH37"/>
<dbReference type="PANTHER" id="PTHR43046:SF16">
    <property type="entry name" value="ADP-RIBOSE PYROPHOSPHATASE YJHB-RELATED"/>
    <property type="match status" value="1"/>
</dbReference>
<dbReference type="EMBL" id="BJYT01000018">
    <property type="protein sequence ID" value="GEO11269.1"/>
    <property type="molecule type" value="Genomic_DNA"/>
</dbReference>
<dbReference type="Gene3D" id="3.90.79.10">
    <property type="entry name" value="Nucleoside Triphosphate Pyrophosphohydrolase"/>
    <property type="match status" value="1"/>
</dbReference>
<dbReference type="RefSeq" id="WP_147205379.1">
    <property type="nucleotide sequence ID" value="NZ_BJYT01000018.1"/>
</dbReference>
<dbReference type="PANTHER" id="PTHR43046">
    <property type="entry name" value="GDP-MANNOSE MANNOSYL HYDROLASE"/>
    <property type="match status" value="1"/>
</dbReference>
<dbReference type="InterPro" id="IPR015797">
    <property type="entry name" value="NUDIX_hydrolase-like_dom_sf"/>
</dbReference>
<feature type="domain" description="Nudix hydrolase" evidence="3">
    <location>
        <begin position="68"/>
        <end position="194"/>
    </location>
</feature>
<evidence type="ECO:0000256" key="1">
    <source>
        <dbReference type="ARBA" id="ARBA00001946"/>
    </source>
</evidence>
<dbReference type="PROSITE" id="PS51462">
    <property type="entry name" value="NUDIX"/>
    <property type="match status" value="1"/>
</dbReference>
<dbReference type="InterPro" id="IPR059176">
    <property type="entry name" value="UDP-X_N"/>
</dbReference>
<name>A0A512BH37_9BACT</name>
<protein>
    <submittedName>
        <fullName evidence="4">ADP-ribose pyrophosphatase</fullName>
    </submittedName>
</protein>
<dbReference type="Proteomes" id="UP000321513">
    <property type="component" value="Unassembled WGS sequence"/>
</dbReference>
<evidence type="ECO:0000256" key="2">
    <source>
        <dbReference type="ARBA" id="ARBA00022801"/>
    </source>
</evidence>
<dbReference type="OrthoDB" id="9804442at2"/>
<evidence type="ECO:0000259" key="3">
    <source>
        <dbReference type="PROSITE" id="PS51462"/>
    </source>
</evidence>
<evidence type="ECO:0000313" key="4">
    <source>
        <dbReference type="EMBL" id="GEO11269.1"/>
    </source>
</evidence>
<reference evidence="4 5" key="1">
    <citation type="submission" date="2019-07" db="EMBL/GenBank/DDBJ databases">
        <title>Whole genome shotgun sequence of Segetibacter aerophilus NBRC 106135.</title>
        <authorList>
            <person name="Hosoyama A."/>
            <person name="Uohara A."/>
            <person name="Ohji S."/>
            <person name="Ichikawa N."/>
        </authorList>
    </citation>
    <scope>NUCLEOTIDE SEQUENCE [LARGE SCALE GENOMIC DNA]</scope>
    <source>
        <strain evidence="4 5">NBRC 106135</strain>
    </source>
</reference>
<proteinExistence type="predicted"/>
<comment type="cofactor">
    <cofactor evidence="1">
        <name>Mg(2+)</name>
        <dbReference type="ChEBI" id="CHEBI:18420"/>
    </cofactor>
</comment>
<accession>A0A512BH37</accession>
<keyword evidence="2" id="KW-0378">Hydrolase</keyword>
<dbReference type="SUPFAM" id="SSF55811">
    <property type="entry name" value="Nudix"/>
    <property type="match status" value="1"/>
</dbReference>
<organism evidence="4 5">
    <name type="scientific">Segetibacter aerophilus</name>
    <dbReference type="NCBI Taxonomy" id="670293"/>
    <lineage>
        <taxon>Bacteria</taxon>
        <taxon>Pseudomonadati</taxon>
        <taxon>Bacteroidota</taxon>
        <taxon>Chitinophagia</taxon>
        <taxon>Chitinophagales</taxon>
        <taxon>Chitinophagaceae</taxon>
        <taxon>Segetibacter</taxon>
    </lineage>
</organism>
<dbReference type="Gene3D" id="6.10.250.1120">
    <property type="match status" value="1"/>
</dbReference>